<reference evidence="15" key="1">
    <citation type="submission" date="2023-02" db="EMBL/GenBank/DDBJ databases">
        <title>Genome of toxic invasive species Heracleum sosnowskyi carries increased number of genes despite the absence of recent whole-genome duplications.</title>
        <authorList>
            <person name="Schelkunov M."/>
            <person name="Shtratnikova V."/>
            <person name="Makarenko M."/>
            <person name="Klepikova A."/>
            <person name="Omelchenko D."/>
            <person name="Novikova G."/>
            <person name="Obukhova E."/>
            <person name="Bogdanov V."/>
            <person name="Penin A."/>
            <person name="Logacheva M."/>
        </authorList>
    </citation>
    <scope>NUCLEOTIDE SEQUENCE</scope>
    <source>
        <strain evidence="15">Hsosn_3</strain>
        <tissue evidence="15">Leaf</tissue>
    </source>
</reference>
<keyword evidence="3" id="KW-0813">Transport</keyword>
<sequence>MKFGKEFKKQMVPEWIEAYMDYNGLKKKLRDIRYSRQSKGPPTPSRVSQQQSMLYTGFGGLNARPKSVHQSKGDIEDQVIDVRTMQQEGSTKLYNTKFLKSTEEGGDTEVTFFSKLDYELNKVNKFYKDKVEEVMKEATELNKQMDALIALRIRVEKPDISKNNFLGHEGTNLGNSVAVEVTSSSREKTPEAKPTDLTPEVDNATASTQENAISGEDYVAVRGKEADSNRLHATELEVLDRVKMNNAIENSIITIRGLLNDSKGKELSFNKEELRKAEERLKLVFIEFYRKLRLLKHYSFINLLAFSKIMKKYEKIASRNASRSYMKIVDSSFLGSSEEVACLLEKVEDAFIKHFSKFNRRKGMKLLRPKLKKEKHRVTFFSGFFFGCAIALLVAAILLIEAKKVLDKEQQARYMDNIYPLYSFYAYIVLHMLFYSASIYFWRRYKVNYAFIFGFKQGTELGYREVFLLSTGLAVLVLSTFLVHLHIKMDSRTQHYDSIDWIPLGLVCVVLLITICPFNIIYRSSRFFLIQCFFRCFCAPLCTVTLADFFLADHLASQVQALRSFEFYTCFYGWGRHIKGESKCHELDVYNVFYFIVAIVPYWIRFLQCVRRLFEEKESVHAINGFRYFLTIVAVAIRTAFELKKGTTWKVLAFVSSIVAIMFNTYWDIFVDWGLIQKKSKNLFLRDKLLVSHKSVYYTAMVLDVILRFAWLQLVLKFNVSALRGDAKTSLCSCLEILRRNIWSFFRLENEHVNNVGKYRAFKSVPLPFYYYDDENSEKDSEKDD</sequence>
<evidence type="ECO:0000256" key="6">
    <source>
        <dbReference type="ARBA" id="ARBA00022692"/>
    </source>
</evidence>
<keyword evidence="8 12" id="KW-0472">Membrane</keyword>
<feature type="transmembrane region" description="Helical" evidence="12">
    <location>
        <begin position="653"/>
        <end position="675"/>
    </location>
</feature>
<feature type="coiled-coil region" evidence="10">
    <location>
        <begin position="124"/>
        <end position="151"/>
    </location>
</feature>
<feature type="transmembrane region" description="Helical" evidence="12">
    <location>
        <begin position="592"/>
        <end position="610"/>
    </location>
</feature>
<dbReference type="InterPro" id="IPR034092">
    <property type="entry name" value="PHO1_SPX"/>
</dbReference>
<feature type="transmembrane region" description="Helical" evidence="12">
    <location>
        <begin position="466"/>
        <end position="487"/>
    </location>
</feature>
<keyword evidence="7 12" id="KW-1133">Transmembrane helix</keyword>
<comment type="similarity">
    <text evidence="2">Belongs to the SYG1 (TC 2.A.94) family.</text>
</comment>
<feature type="region of interest" description="Disordered" evidence="11">
    <location>
        <begin position="183"/>
        <end position="207"/>
    </location>
</feature>
<dbReference type="PANTHER" id="PTHR10783:SF104">
    <property type="entry name" value="PHOSPHATE TRANSPORTER PHO1 HOMOLOG 10"/>
    <property type="match status" value="1"/>
</dbReference>
<feature type="transmembrane region" description="Helical" evidence="12">
    <location>
        <begin position="532"/>
        <end position="552"/>
    </location>
</feature>
<reference evidence="15" key="2">
    <citation type="submission" date="2023-05" db="EMBL/GenBank/DDBJ databases">
        <authorList>
            <person name="Schelkunov M.I."/>
        </authorList>
    </citation>
    <scope>NUCLEOTIDE SEQUENCE</scope>
    <source>
        <strain evidence="15">Hsosn_3</strain>
        <tissue evidence="15">Leaf</tissue>
    </source>
</reference>
<evidence type="ECO:0000256" key="5">
    <source>
        <dbReference type="ARBA" id="ARBA00022592"/>
    </source>
</evidence>
<evidence type="ECO:0000256" key="8">
    <source>
        <dbReference type="ARBA" id="ARBA00023136"/>
    </source>
</evidence>
<feature type="transmembrane region" description="Helical" evidence="12">
    <location>
        <begin position="622"/>
        <end position="641"/>
    </location>
</feature>
<evidence type="ECO:0000256" key="3">
    <source>
        <dbReference type="ARBA" id="ARBA00022448"/>
    </source>
</evidence>
<keyword evidence="4" id="KW-1003">Cell membrane</keyword>
<dbReference type="CDD" id="cd14476">
    <property type="entry name" value="SPX_PHO1_like"/>
    <property type="match status" value="1"/>
</dbReference>
<dbReference type="InterPro" id="IPR004331">
    <property type="entry name" value="SPX_dom"/>
</dbReference>
<dbReference type="AlphaFoldDB" id="A0AAD8M707"/>
<dbReference type="InterPro" id="IPR004342">
    <property type="entry name" value="EXS_C"/>
</dbReference>
<evidence type="ECO:0000256" key="2">
    <source>
        <dbReference type="ARBA" id="ARBA00009665"/>
    </source>
</evidence>
<dbReference type="GO" id="GO:0005802">
    <property type="term" value="C:trans-Golgi network"/>
    <property type="evidence" value="ECO:0007669"/>
    <property type="project" value="TreeGrafter"/>
</dbReference>
<dbReference type="EMBL" id="JAUIZM010000010">
    <property type="protein sequence ID" value="KAK1362059.1"/>
    <property type="molecule type" value="Genomic_DNA"/>
</dbReference>
<accession>A0AAD8M707</accession>
<dbReference type="GO" id="GO:0016036">
    <property type="term" value="P:cellular response to phosphate starvation"/>
    <property type="evidence" value="ECO:0007669"/>
    <property type="project" value="TreeGrafter"/>
</dbReference>
<dbReference type="PROSITE" id="PS51382">
    <property type="entry name" value="SPX"/>
    <property type="match status" value="1"/>
</dbReference>
<evidence type="ECO:0000256" key="1">
    <source>
        <dbReference type="ARBA" id="ARBA00004651"/>
    </source>
</evidence>
<keyword evidence="6 12" id="KW-0812">Transmembrane</keyword>
<dbReference type="Pfam" id="PF03105">
    <property type="entry name" value="SPX"/>
    <property type="match status" value="1"/>
</dbReference>
<feature type="transmembrane region" description="Helical" evidence="12">
    <location>
        <begin position="499"/>
        <end position="520"/>
    </location>
</feature>
<feature type="compositionally biased region" description="Basic and acidic residues" evidence="11">
    <location>
        <begin position="185"/>
        <end position="194"/>
    </location>
</feature>
<dbReference type="GO" id="GO:0005886">
    <property type="term" value="C:plasma membrane"/>
    <property type="evidence" value="ECO:0007669"/>
    <property type="project" value="UniProtKB-SubCell"/>
</dbReference>
<keyword evidence="10" id="KW-0175">Coiled coil</keyword>
<dbReference type="PROSITE" id="PS51380">
    <property type="entry name" value="EXS"/>
    <property type="match status" value="1"/>
</dbReference>
<name>A0AAD8M707_9APIA</name>
<feature type="transmembrane region" description="Helical" evidence="12">
    <location>
        <begin position="696"/>
        <end position="716"/>
    </location>
</feature>
<dbReference type="GO" id="GO:0000822">
    <property type="term" value="F:inositol hexakisphosphate binding"/>
    <property type="evidence" value="ECO:0007669"/>
    <property type="project" value="TreeGrafter"/>
</dbReference>
<gene>
    <name evidence="15" type="ORF">POM88_046533</name>
</gene>
<comment type="subcellular location">
    <subcellularLocation>
        <location evidence="1">Cell membrane</location>
        <topology evidence="1">Multi-pass membrane protein</topology>
    </subcellularLocation>
</comment>
<dbReference type="GO" id="GO:0006817">
    <property type="term" value="P:phosphate ion transport"/>
    <property type="evidence" value="ECO:0007669"/>
    <property type="project" value="UniProtKB-KW"/>
</dbReference>
<dbReference type="PANTHER" id="PTHR10783">
    <property type="entry name" value="XENOTROPIC AND POLYTROPIC RETROVIRUS RECEPTOR 1-RELATED"/>
    <property type="match status" value="1"/>
</dbReference>
<evidence type="ECO:0000313" key="16">
    <source>
        <dbReference type="Proteomes" id="UP001237642"/>
    </source>
</evidence>
<feature type="transmembrane region" description="Helical" evidence="12">
    <location>
        <begin position="420"/>
        <end position="442"/>
    </location>
</feature>
<feature type="domain" description="EXS" evidence="13">
    <location>
        <begin position="585"/>
        <end position="779"/>
    </location>
</feature>
<evidence type="ECO:0000256" key="9">
    <source>
        <dbReference type="ARBA" id="ARBA00043939"/>
    </source>
</evidence>
<evidence type="ECO:0000256" key="10">
    <source>
        <dbReference type="SAM" id="Coils"/>
    </source>
</evidence>
<evidence type="ECO:0000256" key="4">
    <source>
        <dbReference type="ARBA" id="ARBA00022475"/>
    </source>
</evidence>
<dbReference type="Pfam" id="PF03124">
    <property type="entry name" value="EXS"/>
    <property type="match status" value="1"/>
</dbReference>
<evidence type="ECO:0000259" key="14">
    <source>
        <dbReference type="PROSITE" id="PS51382"/>
    </source>
</evidence>
<organism evidence="15 16">
    <name type="scientific">Heracleum sosnowskyi</name>
    <dbReference type="NCBI Taxonomy" id="360622"/>
    <lineage>
        <taxon>Eukaryota</taxon>
        <taxon>Viridiplantae</taxon>
        <taxon>Streptophyta</taxon>
        <taxon>Embryophyta</taxon>
        <taxon>Tracheophyta</taxon>
        <taxon>Spermatophyta</taxon>
        <taxon>Magnoliopsida</taxon>
        <taxon>eudicotyledons</taxon>
        <taxon>Gunneridae</taxon>
        <taxon>Pentapetalae</taxon>
        <taxon>asterids</taxon>
        <taxon>campanulids</taxon>
        <taxon>Apiales</taxon>
        <taxon>Apiaceae</taxon>
        <taxon>Apioideae</taxon>
        <taxon>apioid superclade</taxon>
        <taxon>Tordylieae</taxon>
        <taxon>Tordyliinae</taxon>
        <taxon>Heracleum</taxon>
    </lineage>
</organism>
<comment type="caution">
    <text evidence="15">The sequence shown here is derived from an EMBL/GenBank/DDBJ whole genome shotgun (WGS) entry which is preliminary data.</text>
</comment>
<evidence type="ECO:0000256" key="12">
    <source>
        <dbReference type="SAM" id="Phobius"/>
    </source>
</evidence>
<protein>
    <submittedName>
        <fullName evidence="15">Phosphate transporter PHO1-like</fullName>
    </submittedName>
</protein>
<evidence type="ECO:0000259" key="13">
    <source>
        <dbReference type="PROSITE" id="PS51380"/>
    </source>
</evidence>
<evidence type="ECO:0000256" key="11">
    <source>
        <dbReference type="SAM" id="MobiDB-lite"/>
    </source>
</evidence>
<feature type="domain" description="SPX" evidence="14">
    <location>
        <begin position="1"/>
        <end position="327"/>
    </location>
</feature>
<dbReference type="Proteomes" id="UP001237642">
    <property type="component" value="Unassembled WGS sequence"/>
</dbReference>
<feature type="transmembrane region" description="Helical" evidence="12">
    <location>
        <begin position="378"/>
        <end position="400"/>
    </location>
</feature>
<evidence type="ECO:0000313" key="15">
    <source>
        <dbReference type="EMBL" id="KAK1362059.1"/>
    </source>
</evidence>
<evidence type="ECO:0000256" key="7">
    <source>
        <dbReference type="ARBA" id="ARBA00022989"/>
    </source>
</evidence>
<keyword evidence="5" id="KW-0592">Phosphate transport</keyword>
<proteinExistence type="inferred from homology"/>
<keyword evidence="16" id="KW-1185">Reference proteome</keyword>
<comment type="function">
    <text evidence="9">May transport inorganic phosphate (Pi).</text>
</comment>